<evidence type="ECO:0000313" key="3">
    <source>
        <dbReference type="Proteomes" id="UP000441585"/>
    </source>
</evidence>
<dbReference type="EMBL" id="WKKF01000001">
    <property type="protein sequence ID" value="MRX52992.1"/>
    <property type="molecule type" value="Genomic_DNA"/>
</dbReference>
<comment type="caution">
    <text evidence="2">The sequence shown here is derived from an EMBL/GenBank/DDBJ whole genome shotgun (WGS) entry which is preliminary data.</text>
</comment>
<dbReference type="SUPFAM" id="SSF82693">
    <property type="entry name" value="Multidrug efflux transporter AcrB pore domain, PN1, PN2, PC1 and PC2 subdomains"/>
    <property type="match status" value="2"/>
</dbReference>
<dbReference type="Gene3D" id="3.30.2090.10">
    <property type="entry name" value="Multidrug efflux transporter AcrB TolC docking domain, DN and DC subdomains"/>
    <property type="match status" value="2"/>
</dbReference>
<dbReference type="SUPFAM" id="SSF82714">
    <property type="entry name" value="Multidrug efflux transporter AcrB TolC docking domain, DN and DC subdomains"/>
    <property type="match status" value="2"/>
</dbReference>
<sequence length="1011" mass="109668">MSILTKFSLKNRAAIVIMVFLVTVLGVYSGSRLPMELLPSVDAPMITVTTFGEGMDAETVTEEITEPLERQLKNGTYLDSMTSSTSEGISMITLNYTSEADMKEAASEAEKLINQVQLPQNTGKPVVSQLNFSMIPLAQVALESDEGFSKADEDRIEEEIKTKFEDIDGVSSVTFYGKSISELSVKIDPKKMKEKKVSADQLMMALQSQNASVPAGEIAVDGKANAIRVLGEVTDEKQIENAILAPDTKIKDIADVSIRQFYEADARLNGKEALVLVIFKEASKNAVEIGKEVDRKAEELHAIYKDDFSIRTVQNTAEDVEGAVLGMAKEVAIGAIAATLIILLFLRNIRTTLIAVVSIPLSILITLFLLDQSNITLNILTLGGLAVAVGRLVDDSIVVIENIYRRIQSEGLSKEVILSGTKEVSTAITSSTLTTIAVFLPIVLVGGSIGEIMTPLILSVVYSILASLLVALTVVPLLSFVLLKQVKQKEYQPSAKYLSILKWSLNHKWIVLVAALLLFVGSIFTFNAIPQASVNSQSESFVNVSLTYPADYDLEDAKEKAGELEQELLKENKLKDLFFQMGSTAEDAKYGQVLSEKQANYSVIFEKGKDVEAFLDMLKEISEEYAPGKIEGSQFSFGSFGGGNGIQLNVTASNEENLAEAGKLAAEELEKIEGIEKVKSNYEDLKNEWIVNVDQEKAGALGLSPVQIGQQIRAMLNKTPLGQIKVGEEQLQAVIEYEDIDLSTTKQVLNTYVTSPVAGPVQLKQVAKIEERDIKTQVYHQDGKETIQISGEISAEDLKTAGMKIDQMTKEIDLPEGAAVSISGATESMQDDFADLFKMMGIAVLVVYLIMVITFGQARAPFAILFSLPLAAVGGILGLVISQTPVDINALLGALMLIGIVVTNAIVLIERVQQNREKGLDAREALLEAGSTRLRPIIMTAVTTIVALTPMVFSATEAASMVSRSLAVVVIGGLIVSTALTLVVVPVMYELLAKMGRRRKRKKDVAEDVGI</sequence>
<feature type="transmembrane region" description="Helical" evidence="1">
    <location>
        <begin position="967"/>
        <end position="992"/>
    </location>
</feature>
<name>A0A6I2M6I8_9BACI</name>
<reference evidence="2 3" key="1">
    <citation type="submission" date="2019-11" db="EMBL/GenBank/DDBJ databases">
        <title>Bacillus idriensis genome.</title>
        <authorList>
            <person name="Konopka E.N."/>
            <person name="Newman J.D."/>
        </authorList>
    </citation>
    <scope>NUCLEOTIDE SEQUENCE [LARGE SCALE GENOMIC DNA]</scope>
    <source>
        <strain evidence="2 3">DSM 19097</strain>
    </source>
</reference>
<feature type="transmembrane region" description="Helical" evidence="1">
    <location>
        <begin position="509"/>
        <end position="529"/>
    </location>
</feature>
<feature type="transmembrane region" description="Helical" evidence="1">
    <location>
        <begin position="382"/>
        <end position="404"/>
    </location>
</feature>
<gene>
    <name evidence="2" type="ORF">GJU41_03335</name>
</gene>
<feature type="transmembrane region" description="Helical" evidence="1">
    <location>
        <begin position="456"/>
        <end position="483"/>
    </location>
</feature>
<dbReference type="Gene3D" id="1.20.1640.10">
    <property type="entry name" value="Multidrug efflux transporter AcrB transmembrane domain"/>
    <property type="match status" value="2"/>
</dbReference>
<dbReference type="Proteomes" id="UP000441585">
    <property type="component" value="Unassembled WGS sequence"/>
</dbReference>
<feature type="transmembrane region" description="Helical" evidence="1">
    <location>
        <begin position="424"/>
        <end position="444"/>
    </location>
</feature>
<feature type="transmembrane region" description="Helical" evidence="1">
    <location>
        <begin position="836"/>
        <end position="855"/>
    </location>
</feature>
<dbReference type="InterPro" id="IPR027463">
    <property type="entry name" value="AcrB_DN_DC_subdom"/>
</dbReference>
<dbReference type="Gene3D" id="3.30.70.1440">
    <property type="entry name" value="Multidrug efflux transporter AcrB pore domain"/>
    <property type="match status" value="1"/>
</dbReference>
<dbReference type="InterPro" id="IPR001036">
    <property type="entry name" value="Acrflvin-R"/>
</dbReference>
<dbReference type="PANTHER" id="PTHR32063:SF0">
    <property type="entry name" value="SWARMING MOTILITY PROTEIN SWRC"/>
    <property type="match status" value="1"/>
</dbReference>
<dbReference type="AlphaFoldDB" id="A0A6I2M6I8"/>
<dbReference type="Gene3D" id="3.30.70.1320">
    <property type="entry name" value="Multidrug efflux transporter AcrB pore domain like"/>
    <property type="match status" value="1"/>
</dbReference>
<keyword evidence="1" id="KW-1133">Transmembrane helix</keyword>
<keyword evidence="3" id="KW-1185">Reference proteome</keyword>
<feature type="transmembrane region" description="Helical" evidence="1">
    <location>
        <begin position="862"/>
        <end position="882"/>
    </location>
</feature>
<evidence type="ECO:0000256" key="1">
    <source>
        <dbReference type="SAM" id="Phobius"/>
    </source>
</evidence>
<protein>
    <submittedName>
        <fullName evidence="2">MMPL family transporter</fullName>
    </submittedName>
</protein>
<feature type="transmembrane region" description="Helical" evidence="1">
    <location>
        <begin position="937"/>
        <end position="955"/>
    </location>
</feature>
<proteinExistence type="predicted"/>
<dbReference type="PRINTS" id="PR00702">
    <property type="entry name" value="ACRIFLAVINRP"/>
</dbReference>
<feature type="transmembrane region" description="Helical" evidence="1">
    <location>
        <begin position="12"/>
        <end position="30"/>
    </location>
</feature>
<dbReference type="Gene3D" id="3.30.70.1430">
    <property type="entry name" value="Multidrug efflux transporter AcrB pore domain"/>
    <property type="match status" value="2"/>
</dbReference>
<accession>A0A6I2M6I8</accession>
<dbReference type="PANTHER" id="PTHR32063">
    <property type="match status" value="1"/>
</dbReference>
<dbReference type="RefSeq" id="WP_154318005.1">
    <property type="nucleotide sequence ID" value="NZ_CAJGAA010000001.1"/>
</dbReference>
<dbReference type="GO" id="GO:0042910">
    <property type="term" value="F:xenobiotic transmembrane transporter activity"/>
    <property type="evidence" value="ECO:0007669"/>
    <property type="project" value="TreeGrafter"/>
</dbReference>
<keyword evidence="1" id="KW-0812">Transmembrane</keyword>
<dbReference type="Pfam" id="PF00873">
    <property type="entry name" value="ACR_tran"/>
    <property type="match status" value="1"/>
</dbReference>
<dbReference type="SUPFAM" id="SSF82866">
    <property type="entry name" value="Multidrug efflux transporter AcrB transmembrane domain"/>
    <property type="match status" value="2"/>
</dbReference>
<feature type="transmembrane region" description="Helical" evidence="1">
    <location>
        <begin position="353"/>
        <end position="370"/>
    </location>
</feature>
<organism evidence="2 3">
    <name type="scientific">Metabacillus idriensis</name>
    <dbReference type="NCBI Taxonomy" id="324768"/>
    <lineage>
        <taxon>Bacteria</taxon>
        <taxon>Bacillati</taxon>
        <taxon>Bacillota</taxon>
        <taxon>Bacilli</taxon>
        <taxon>Bacillales</taxon>
        <taxon>Bacillaceae</taxon>
        <taxon>Metabacillus</taxon>
    </lineage>
</organism>
<evidence type="ECO:0000313" key="2">
    <source>
        <dbReference type="EMBL" id="MRX52992.1"/>
    </source>
</evidence>
<feature type="transmembrane region" description="Helical" evidence="1">
    <location>
        <begin position="323"/>
        <end position="346"/>
    </location>
</feature>
<dbReference type="GO" id="GO:0005886">
    <property type="term" value="C:plasma membrane"/>
    <property type="evidence" value="ECO:0007669"/>
    <property type="project" value="TreeGrafter"/>
</dbReference>
<feature type="transmembrane region" description="Helical" evidence="1">
    <location>
        <begin position="888"/>
        <end position="909"/>
    </location>
</feature>
<keyword evidence="1" id="KW-0472">Membrane</keyword>